<evidence type="ECO:0000313" key="4">
    <source>
        <dbReference type="Proteomes" id="UP000078559"/>
    </source>
</evidence>
<name>A0A194VUD5_CYTMA</name>
<gene>
    <name evidence="3" type="ORF">VM1G_03472</name>
</gene>
<evidence type="ECO:0008006" key="5">
    <source>
        <dbReference type="Google" id="ProtNLM"/>
    </source>
</evidence>
<feature type="compositionally biased region" description="Low complexity" evidence="1">
    <location>
        <begin position="249"/>
        <end position="263"/>
    </location>
</feature>
<sequence length="415" mass="44975">MSAPYDNRGSSRRRNGAWSHWVPLAVTVTVATVGIAAWIWSQRSNSEEEEEEETITQHLDYENADYGDNAPYGALGDGASSRPTPSFRSDLREDEVGYGTTQADAAGPSWGSRMSGALRRTPSPQNILDRAGKTVAAGVAAAGTAVGSALAAIREEDKAAFADHETWSEEADAKTEKPGDSRPRGSGSKKRKTVAIVISADTQLDNPDEDGYHEHASILSLIPKQNDLSKIKLFILIYAPGLKDTVTETSSTRPPASVSSSFSMVGNEQAQTPGSESKSPLLTSSNNSCFSVIYSQAVSLIEKEINILPFTTPAGYVHILHHLKPHVVYLQESLAGENGINVQKLQTWLRYDIILVVGAEGGHGGLVDSESEAETTEKDRKWWQRDDRVGRGRGVIVVDGIRVSDDWSRRVQGNE</sequence>
<feature type="region of interest" description="Disordered" evidence="1">
    <location>
        <begin position="246"/>
        <end position="282"/>
    </location>
</feature>
<feature type="compositionally biased region" description="Polar residues" evidence="1">
    <location>
        <begin position="264"/>
        <end position="282"/>
    </location>
</feature>
<keyword evidence="2" id="KW-0472">Membrane</keyword>
<evidence type="ECO:0000313" key="3">
    <source>
        <dbReference type="EMBL" id="KUI67819.1"/>
    </source>
</evidence>
<dbReference type="EMBL" id="CM003100">
    <property type="protein sequence ID" value="KUI67819.1"/>
    <property type="molecule type" value="Genomic_DNA"/>
</dbReference>
<reference evidence="3" key="1">
    <citation type="submission" date="2014-12" db="EMBL/GenBank/DDBJ databases">
        <title>Genome Sequence of Valsa Canker Pathogens Uncovers a Specific Adaption of Colonization on Woody Bark.</title>
        <authorList>
            <person name="Yin Z."/>
            <person name="Liu H."/>
            <person name="Gao X."/>
            <person name="Li Z."/>
            <person name="Song N."/>
            <person name="Ke X."/>
            <person name="Dai Q."/>
            <person name="Wu Y."/>
            <person name="Sun Y."/>
            <person name="Xu J.-R."/>
            <person name="Kang Z.K."/>
            <person name="Wang L."/>
            <person name="Huang L."/>
        </authorList>
    </citation>
    <scope>NUCLEOTIDE SEQUENCE [LARGE SCALE GENOMIC DNA]</scope>
    <source>
        <strain evidence="3">03-8</strain>
    </source>
</reference>
<proteinExistence type="predicted"/>
<feature type="region of interest" description="Disordered" evidence="1">
    <location>
        <begin position="161"/>
        <end position="193"/>
    </location>
</feature>
<keyword evidence="4" id="KW-1185">Reference proteome</keyword>
<feature type="transmembrane region" description="Helical" evidence="2">
    <location>
        <begin position="21"/>
        <end position="40"/>
    </location>
</feature>
<evidence type="ECO:0000256" key="1">
    <source>
        <dbReference type="SAM" id="MobiDB-lite"/>
    </source>
</evidence>
<dbReference type="AlphaFoldDB" id="A0A194VUD5"/>
<protein>
    <recommendedName>
        <fullName evidence="5">Peroxin 22-like protein</fullName>
    </recommendedName>
</protein>
<feature type="compositionally biased region" description="Basic and acidic residues" evidence="1">
    <location>
        <begin position="161"/>
        <end position="183"/>
    </location>
</feature>
<dbReference type="OrthoDB" id="5327700at2759"/>
<feature type="region of interest" description="Disordered" evidence="1">
    <location>
        <begin position="66"/>
        <end position="125"/>
    </location>
</feature>
<keyword evidence="2" id="KW-0812">Transmembrane</keyword>
<evidence type="ECO:0000256" key="2">
    <source>
        <dbReference type="SAM" id="Phobius"/>
    </source>
</evidence>
<dbReference type="Proteomes" id="UP000078559">
    <property type="component" value="Chromosome 3"/>
</dbReference>
<organism evidence="3 4">
    <name type="scientific">Cytospora mali</name>
    <name type="common">Apple Valsa canker fungus</name>
    <name type="synonym">Valsa mali</name>
    <dbReference type="NCBI Taxonomy" id="578113"/>
    <lineage>
        <taxon>Eukaryota</taxon>
        <taxon>Fungi</taxon>
        <taxon>Dikarya</taxon>
        <taxon>Ascomycota</taxon>
        <taxon>Pezizomycotina</taxon>
        <taxon>Sordariomycetes</taxon>
        <taxon>Sordariomycetidae</taxon>
        <taxon>Diaporthales</taxon>
        <taxon>Cytosporaceae</taxon>
        <taxon>Cytospora</taxon>
    </lineage>
</organism>
<accession>A0A194VUD5</accession>
<keyword evidence="2" id="KW-1133">Transmembrane helix</keyword>